<dbReference type="EMBL" id="CP015230">
    <property type="protein sequence ID" value="ANP39818.1"/>
    <property type="molecule type" value="Genomic_DNA"/>
</dbReference>
<dbReference type="GeneID" id="28248861"/>
<name>A0A1B0ZZZ2_9RHOB</name>
<dbReference type="OrthoDB" id="9919164at2"/>
<organism evidence="2 3">
    <name type="scientific">Tritonibacter mobilis F1926</name>
    <dbReference type="NCBI Taxonomy" id="1265309"/>
    <lineage>
        <taxon>Bacteria</taxon>
        <taxon>Pseudomonadati</taxon>
        <taxon>Pseudomonadota</taxon>
        <taxon>Alphaproteobacteria</taxon>
        <taxon>Rhodobacterales</taxon>
        <taxon>Paracoccaceae</taxon>
        <taxon>Tritonibacter</taxon>
    </lineage>
</organism>
<proteinExistence type="predicted"/>
<dbReference type="Proteomes" id="UP000013243">
    <property type="component" value="Chromosome"/>
</dbReference>
<dbReference type="RefSeq" id="WP_005642537.1">
    <property type="nucleotide sequence ID" value="NZ_CP015230.1"/>
</dbReference>
<accession>A0A1B0ZZZ2</accession>
<evidence type="ECO:0000256" key="1">
    <source>
        <dbReference type="SAM" id="SignalP"/>
    </source>
</evidence>
<evidence type="ECO:0000313" key="2">
    <source>
        <dbReference type="EMBL" id="ANP39818.1"/>
    </source>
</evidence>
<reference evidence="2 3" key="1">
    <citation type="journal article" date="2016" name="ISME J.">
        <title>Global occurrence and heterogeneity of the Roseobacter-clade species Ruegeria mobilis.</title>
        <authorList>
            <person name="Sonnenschein E."/>
            <person name="Gram L."/>
        </authorList>
    </citation>
    <scope>NUCLEOTIDE SEQUENCE [LARGE SCALE GENOMIC DNA]</scope>
    <source>
        <strain evidence="2 3">F1926</strain>
    </source>
</reference>
<feature type="signal peptide" evidence="1">
    <location>
        <begin position="1"/>
        <end position="23"/>
    </location>
</feature>
<dbReference type="AlphaFoldDB" id="A0A1B0ZZZ2"/>
<dbReference type="KEGG" id="rmb:K529_003475"/>
<sequence>MKVISALATAVVAATSLPGIARATDMAVVASDDCILTIGRDVDTSPGFALPVKFIDIDRAPPATVDKSALTPIATALAVKLVETAFESGVSYLNKKANPEPETAERTLAVDLFRVAEDMKVLAPTDKDPAKTKTVRPVFLNPALKCLTIVTASAPIRTEAEVISTADLLQKIADDKETIDEWDDDTLVNGLTDDTVNYRLAKAGIAMFEGGALGAILELRLELSADGSAFRYVPVYFDVMNFATKGKEKRDIGFTIKLASLGQTAENNIALASFHANQLASINGNGNNAGLSAQSSKAFGGFGPATVQAVLGRGAWSKFAMPDAALPRNIVELLNFSALPTLENIPEFADFVSEAKRLQGGPFTYKPMNISVSFEESTEASQIVTFLNDFVKENDALKDQLKQSTIKALGLQSDAADLAELTALKQKEIDAAKAYLAVFEADPNHLLPEKADWFKKQVKDRKEQIAKMEAELAALKFGEDPYAPTQGLDNPEPEIEG</sequence>
<protein>
    <submittedName>
        <fullName evidence="2">Uncharacterized protein</fullName>
    </submittedName>
</protein>
<keyword evidence="1" id="KW-0732">Signal</keyword>
<gene>
    <name evidence="2" type="ORF">K529_003475</name>
</gene>
<evidence type="ECO:0000313" key="3">
    <source>
        <dbReference type="Proteomes" id="UP000013243"/>
    </source>
</evidence>
<feature type="chain" id="PRO_5008518279" evidence="1">
    <location>
        <begin position="24"/>
        <end position="497"/>
    </location>
</feature>